<organism evidence="1 2">
    <name type="scientific">Geomicrobium sediminis</name>
    <dbReference type="NCBI Taxonomy" id="1347788"/>
    <lineage>
        <taxon>Bacteria</taxon>
        <taxon>Bacillati</taxon>
        <taxon>Bacillota</taxon>
        <taxon>Bacilli</taxon>
        <taxon>Bacillales</taxon>
        <taxon>Geomicrobium</taxon>
    </lineage>
</organism>
<gene>
    <name evidence="1" type="ORF">JOD17_003652</name>
</gene>
<dbReference type="RefSeq" id="WP_204699343.1">
    <property type="nucleotide sequence ID" value="NZ_JAFBEC010000013.1"/>
</dbReference>
<accession>A0ABS2PGH2</accession>
<protein>
    <recommendedName>
        <fullName evidence="3">YaaC-like Protein</fullName>
    </recommendedName>
</protein>
<reference evidence="1 2" key="1">
    <citation type="submission" date="2021-01" db="EMBL/GenBank/DDBJ databases">
        <title>Genomic Encyclopedia of Type Strains, Phase IV (KMG-IV): sequencing the most valuable type-strain genomes for metagenomic binning, comparative biology and taxonomic classification.</title>
        <authorList>
            <person name="Goeker M."/>
        </authorList>
    </citation>
    <scope>NUCLEOTIDE SEQUENCE [LARGE SCALE GENOMIC DNA]</scope>
    <source>
        <strain evidence="1 2">DSM 25540</strain>
    </source>
</reference>
<dbReference type="Proteomes" id="UP000741863">
    <property type="component" value="Unassembled WGS sequence"/>
</dbReference>
<dbReference type="EMBL" id="JAFBEC010000013">
    <property type="protein sequence ID" value="MBM7634533.1"/>
    <property type="molecule type" value="Genomic_DNA"/>
</dbReference>
<proteinExistence type="predicted"/>
<evidence type="ECO:0000313" key="2">
    <source>
        <dbReference type="Proteomes" id="UP000741863"/>
    </source>
</evidence>
<name>A0ABS2PGH2_9BACL</name>
<dbReference type="InterPro" id="IPR026988">
    <property type="entry name" value="YaaC-like"/>
</dbReference>
<evidence type="ECO:0008006" key="3">
    <source>
        <dbReference type="Google" id="ProtNLM"/>
    </source>
</evidence>
<comment type="caution">
    <text evidence="1">The sequence shown here is derived from an EMBL/GenBank/DDBJ whole genome shotgun (WGS) entry which is preliminary data.</text>
</comment>
<sequence length="240" mass="28303">MNPLNDVRPFLAVDPLQKSLLRYYIRTGYEEKKASSFAYQNTLPFLHRFLQGERLLNTQESADLHIQPLLLYYGFTEFLKAIILFYQPSYPETTSVLAHGLSTRKRKKKDYRFIDDEVKTQRNGLFPLLSSKMFQLTIEEGTRFKMSELFIQLHDMESIIRHDARIIPPKNTTIVPELLTHHMLLYNLSMISRYESEWWGELITSRLSQDVPLIELYLQQAGNRIRTLIREETLKGLITM</sequence>
<keyword evidence="2" id="KW-1185">Reference proteome</keyword>
<evidence type="ECO:0000313" key="1">
    <source>
        <dbReference type="EMBL" id="MBM7634533.1"/>
    </source>
</evidence>
<dbReference type="Pfam" id="PF14175">
    <property type="entry name" value="YaaC"/>
    <property type="match status" value="2"/>
</dbReference>